<keyword evidence="1" id="KW-0812">Transmembrane</keyword>
<feature type="transmembrane region" description="Helical" evidence="1">
    <location>
        <begin position="130"/>
        <end position="146"/>
    </location>
</feature>
<dbReference type="EMBL" id="FOXX01000009">
    <property type="protein sequence ID" value="SFQ79251.1"/>
    <property type="molecule type" value="Genomic_DNA"/>
</dbReference>
<dbReference type="GeneID" id="93712127"/>
<feature type="transmembrane region" description="Helical" evidence="1">
    <location>
        <begin position="92"/>
        <end position="110"/>
    </location>
</feature>
<keyword evidence="4" id="KW-1185">Reference proteome</keyword>
<protein>
    <recommendedName>
        <fullName evidence="2">CAAX prenyl protease 2/Lysostaphin resistance protein A-like domain-containing protein</fullName>
    </recommendedName>
</protein>
<feature type="transmembrane region" description="Helical" evidence="1">
    <location>
        <begin position="21"/>
        <end position="44"/>
    </location>
</feature>
<dbReference type="PANTHER" id="PTHR43592:SF15">
    <property type="entry name" value="CAAX AMINO TERMINAL PROTEASE FAMILY PROTEIN"/>
    <property type="match status" value="1"/>
</dbReference>
<dbReference type="RefSeq" id="WP_061805863.1">
    <property type="nucleotide sequence ID" value="NZ_FOXX01000009.1"/>
</dbReference>
<proteinExistence type="predicted"/>
<reference evidence="3 4" key="1">
    <citation type="submission" date="2016-10" db="EMBL/GenBank/DDBJ databases">
        <authorList>
            <person name="Varghese N."/>
            <person name="Submissions S."/>
        </authorList>
    </citation>
    <scope>NUCLEOTIDE SEQUENCE [LARGE SCALE GENOMIC DNA]</scope>
    <source>
        <strain evidence="3 4">DSM 13796</strain>
    </source>
</reference>
<comment type="caution">
    <text evidence="3">The sequence shown here is derived from an EMBL/GenBank/DDBJ whole genome shotgun (WGS) entry which is preliminary data.</text>
</comment>
<dbReference type="InterPro" id="IPR003675">
    <property type="entry name" value="Rce1/LyrA-like_dom"/>
</dbReference>
<keyword evidence="1" id="KW-1133">Transmembrane helix</keyword>
<dbReference type="Pfam" id="PF02517">
    <property type="entry name" value="Rce1-like"/>
    <property type="match status" value="1"/>
</dbReference>
<feature type="domain" description="CAAX prenyl protease 2/Lysostaphin resistance protein A-like" evidence="2">
    <location>
        <begin position="96"/>
        <end position="188"/>
    </location>
</feature>
<gene>
    <name evidence="3" type="ORF">SAMN02745910_03531</name>
</gene>
<feature type="transmembrane region" description="Helical" evidence="1">
    <location>
        <begin position="153"/>
        <end position="169"/>
    </location>
</feature>
<feature type="transmembrane region" description="Helical" evidence="1">
    <location>
        <begin position="175"/>
        <end position="193"/>
    </location>
</feature>
<feature type="transmembrane region" description="Helical" evidence="1">
    <location>
        <begin position="56"/>
        <end position="80"/>
    </location>
</feature>
<organism evidence="3 4">
    <name type="scientific">Priestia endophytica DSM 13796</name>
    <dbReference type="NCBI Taxonomy" id="1121089"/>
    <lineage>
        <taxon>Bacteria</taxon>
        <taxon>Bacillati</taxon>
        <taxon>Bacillota</taxon>
        <taxon>Bacilli</taxon>
        <taxon>Bacillales</taxon>
        <taxon>Bacillaceae</taxon>
        <taxon>Priestia</taxon>
    </lineage>
</organism>
<evidence type="ECO:0000259" key="2">
    <source>
        <dbReference type="Pfam" id="PF02517"/>
    </source>
</evidence>
<accession>A0A1I6BEB6</accession>
<evidence type="ECO:0000256" key="1">
    <source>
        <dbReference type="SAM" id="Phobius"/>
    </source>
</evidence>
<name>A0A1I6BEB6_9BACI</name>
<evidence type="ECO:0000313" key="3">
    <source>
        <dbReference type="EMBL" id="SFQ79251.1"/>
    </source>
</evidence>
<keyword evidence="1" id="KW-0472">Membrane</keyword>
<evidence type="ECO:0000313" key="4">
    <source>
        <dbReference type="Proteomes" id="UP000182762"/>
    </source>
</evidence>
<sequence>MSTAQNHSKIEKEELNLKDAVFVFASFTLMGIAAITLLIIFDVLTLDQFLSFHNPATLMTMTVTTTIGLILFGILLTILIPSNYIDNQNKQYQTSSISALFSLFLFGSLFEELLFRGIVQNLLLLYIEESWTGIFITSLLFLALHVQYFKKPLMLFNILLPSLAFGWVYVKTSNILAPIIAHFFLNFVITILFKYRILKLKP</sequence>
<dbReference type="Proteomes" id="UP000182762">
    <property type="component" value="Unassembled WGS sequence"/>
</dbReference>
<dbReference type="PANTHER" id="PTHR43592">
    <property type="entry name" value="CAAX AMINO TERMINAL PROTEASE"/>
    <property type="match status" value="1"/>
</dbReference>